<reference evidence="1 2" key="1">
    <citation type="submission" date="2019-01" db="EMBL/GenBank/DDBJ databases">
        <title>Draft genome sequences of three monokaryotic isolates of the white-rot basidiomycete fungus Dichomitus squalens.</title>
        <authorList>
            <consortium name="DOE Joint Genome Institute"/>
            <person name="Lopez S.C."/>
            <person name="Andreopoulos B."/>
            <person name="Pangilinan J."/>
            <person name="Lipzen A."/>
            <person name="Riley R."/>
            <person name="Ahrendt S."/>
            <person name="Ng V."/>
            <person name="Barry K."/>
            <person name="Daum C."/>
            <person name="Grigoriev I.V."/>
            <person name="Hilden K.S."/>
            <person name="Makela M.R."/>
            <person name="de Vries R.P."/>
        </authorList>
    </citation>
    <scope>NUCLEOTIDE SEQUENCE [LARGE SCALE GENOMIC DNA]</scope>
    <source>
        <strain evidence="1 2">CBS 464.89</strain>
    </source>
</reference>
<organism evidence="1 2">
    <name type="scientific">Dichomitus squalens</name>
    <dbReference type="NCBI Taxonomy" id="114155"/>
    <lineage>
        <taxon>Eukaryota</taxon>
        <taxon>Fungi</taxon>
        <taxon>Dikarya</taxon>
        <taxon>Basidiomycota</taxon>
        <taxon>Agaricomycotina</taxon>
        <taxon>Agaricomycetes</taxon>
        <taxon>Polyporales</taxon>
        <taxon>Polyporaceae</taxon>
        <taxon>Dichomitus</taxon>
    </lineage>
</organism>
<proteinExistence type="predicted"/>
<dbReference type="EMBL" id="ML145147">
    <property type="protein sequence ID" value="TBU56716.1"/>
    <property type="molecule type" value="Genomic_DNA"/>
</dbReference>
<keyword evidence="2" id="KW-1185">Reference proteome</keyword>
<dbReference type="Proteomes" id="UP000292082">
    <property type="component" value="Unassembled WGS sequence"/>
</dbReference>
<protein>
    <submittedName>
        <fullName evidence="1">Uncharacterized protein</fullName>
    </submittedName>
</protein>
<dbReference type="AlphaFoldDB" id="A0A4Q9PQV3"/>
<sequence length="112" mass="12007">MFQESSEIATLCASHPRPSNPLFEYDLVPALDEDTSSESTRAHAAGLPHIPILPHPEPLQALHSAPNLLAPHRLNAPASTTAAALLRTNRWKCPALLARPAQSSRAAYNAAD</sequence>
<accession>A0A4Q9PQV3</accession>
<evidence type="ECO:0000313" key="2">
    <source>
        <dbReference type="Proteomes" id="UP000292082"/>
    </source>
</evidence>
<gene>
    <name evidence="1" type="ORF">BD310DRAFT_601332</name>
</gene>
<evidence type="ECO:0000313" key="1">
    <source>
        <dbReference type="EMBL" id="TBU56716.1"/>
    </source>
</evidence>
<name>A0A4Q9PQV3_9APHY</name>